<evidence type="ECO:0000313" key="1">
    <source>
        <dbReference type="EMBL" id="CRZ08248.1"/>
    </source>
</evidence>
<accession>A0A0H5R1Z4</accession>
<dbReference type="AlphaFoldDB" id="A0A0H5R1Z4"/>
<dbReference type="EMBL" id="HACM01007803">
    <property type="protein sequence ID" value="CRZ08245.1"/>
    <property type="molecule type" value="Transcribed_RNA"/>
</dbReference>
<sequence length="148" mass="16453">MIPFWMQSFPADRRLIGMFAKGHGDIGVGEAAFPVHDGKVPCLHNPELDCRRHGSPFGCWNQTQSRAAATLLMRPSDCWNGLSQDLKHAPQSPAISNTVSGRDNDNLHSDNILSNKLDVLKVEIRISSKTWLCQILQCDITVEQIFLG</sequence>
<name>A0A0H5R1Z4_9EUKA</name>
<dbReference type="EMBL" id="HACM01007813">
    <property type="protein sequence ID" value="CRZ08255.1"/>
    <property type="molecule type" value="Transcribed_RNA"/>
</dbReference>
<organism evidence="1">
    <name type="scientific">Spongospora subterranea</name>
    <dbReference type="NCBI Taxonomy" id="70186"/>
    <lineage>
        <taxon>Eukaryota</taxon>
        <taxon>Sar</taxon>
        <taxon>Rhizaria</taxon>
        <taxon>Endomyxa</taxon>
        <taxon>Phytomyxea</taxon>
        <taxon>Plasmodiophorida</taxon>
        <taxon>Plasmodiophoridae</taxon>
        <taxon>Spongospora</taxon>
    </lineage>
</organism>
<dbReference type="EMBL" id="HACM01007804">
    <property type="protein sequence ID" value="CRZ08246.1"/>
    <property type="molecule type" value="Transcribed_RNA"/>
</dbReference>
<reference evidence="1" key="1">
    <citation type="submission" date="2015-04" db="EMBL/GenBank/DDBJ databases">
        <title>The genome sequence of the plant pathogenic Rhizarian Plasmodiophora brassicae reveals insights in its biotrophic life cycle and the origin of chitin synthesis.</title>
        <authorList>
            <person name="Schwelm A."/>
            <person name="Fogelqvist J."/>
            <person name="Knaust A."/>
            <person name="Julke S."/>
            <person name="Lilja T."/>
            <person name="Dhandapani V."/>
            <person name="Bonilla-Rosso G."/>
            <person name="Karlsson M."/>
            <person name="Shevchenko A."/>
            <person name="Choi S.R."/>
            <person name="Kim H.G."/>
            <person name="Park J.Y."/>
            <person name="Lim Y.P."/>
            <person name="Ludwig-Muller J."/>
            <person name="Dixelius C."/>
        </authorList>
    </citation>
    <scope>NUCLEOTIDE SEQUENCE</scope>
    <source>
        <tissue evidence="1">Potato root galls</tissue>
    </source>
</reference>
<dbReference type="EMBL" id="HACM01007810">
    <property type="protein sequence ID" value="CRZ08252.1"/>
    <property type="molecule type" value="Transcribed_RNA"/>
</dbReference>
<proteinExistence type="predicted"/>
<dbReference type="EMBL" id="HACM01007806">
    <property type="protein sequence ID" value="CRZ08248.1"/>
    <property type="molecule type" value="Transcribed_RNA"/>
</dbReference>
<dbReference type="EMBL" id="HACM01007807">
    <property type="protein sequence ID" value="CRZ08249.1"/>
    <property type="molecule type" value="Transcribed_RNA"/>
</dbReference>
<protein>
    <submittedName>
        <fullName evidence="1">Uncharacterized protein</fullName>
    </submittedName>
</protein>
<feature type="non-terminal residue" evidence="1">
    <location>
        <position position="148"/>
    </location>
</feature>